<proteinExistence type="predicted"/>
<dbReference type="InterPro" id="IPR006938">
    <property type="entry name" value="DUF624"/>
</dbReference>
<dbReference type="Proteomes" id="UP000517712">
    <property type="component" value="Unassembled WGS sequence"/>
</dbReference>
<dbReference type="Pfam" id="PF04854">
    <property type="entry name" value="DUF624"/>
    <property type="match status" value="1"/>
</dbReference>
<keyword evidence="1" id="KW-1133">Transmembrane helix</keyword>
<keyword evidence="1" id="KW-0472">Membrane</keyword>
<sequence>MRIGIDPEGRTAQGVTGFLGFVALNLLYLALCLPIVTIPAATAALYEVTIRYSDDESGRPLKDFMPAFGRNAKKASLLGLVLLPAVIVLAFSALFWSGSPTIVGGIAMVVSILAAVHVFAAFLYAMALTAVYDNPVRATLKNALLLPTAEPIRTMGLLLVPATLVCVTILFPMFGVILATVGFSVGAYGTAFLFRSIFARHTPGA</sequence>
<evidence type="ECO:0000313" key="2">
    <source>
        <dbReference type="EMBL" id="MBB5743412.1"/>
    </source>
</evidence>
<accession>A0A7W9FBP9</accession>
<evidence type="ECO:0000256" key="1">
    <source>
        <dbReference type="SAM" id="Phobius"/>
    </source>
</evidence>
<reference evidence="2 3" key="1">
    <citation type="submission" date="2020-08" db="EMBL/GenBank/DDBJ databases">
        <title>Sequencing the genomes of 1000 actinobacteria strains.</title>
        <authorList>
            <person name="Klenk H.-P."/>
        </authorList>
    </citation>
    <scope>NUCLEOTIDE SEQUENCE [LARGE SCALE GENOMIC DNA]</scope>
    <source>
        <strain evidence="2 3">DSM 24823</strain>
    </source>
</reference>
<evidence type="ECO:0000313" key="3">
    <source>
        <dbReference type="Proteomes" id="UP000517712"/>
    </source>
</evidence>
<organism evidence="2 3">
    <name type="scientific">Microbacterium ginsengiterrae</name>
    <dbReference type="NCBI Taxonomy" id="546115"/>
    <lineage>
        <taxon>Bacteria</taxon>
        <taxon>Bacillati</taxon>
        <taxon>Actinomycetota</taxon>
        <taxon>Actinomycetes</taxon>
        <taxon>Micrococcales</taxon>
        <taxon>Microbacteriaceae</taxon>
        <taxon>Microbacterium</taxon>
    </lineage>
</organism>
<name>A0A7W9FBP9_9MICO</name>
<keyword evidence="3" id="KW-1185">Reference proteome</keyword>
<feature type="transmembrane region" description="Helical" evidence="1">
    <location>
        <begin position="102"/>
        <end position="131"/>
    </location>
</feature>
<dbReference type="EMBL" id="JACHMU010000001">
    <property type="protein sequence ID" value="MBB5743412.1"/>
    <property type="molecule type" value="Genomic_DNA"/>
</dbReference>
<protein>
    <submittedName>
        <fullName evidence="2">Putative membrane protein YesL</fullName>
    </submittedName>
</protein>
<feature type="transmembrane region" description="Helical" evidence="1">
    <location>
        <begin position="177"/>
        <end position="198"/>
    </location>
</feature>
<gene>
    <name evidence="2" type="ORF">HD600_001909</name>
</gene>
<comment type="caution">
    <text evidence="2">The sequence shown here is derived from an EMBL/GenBank/DDBJ whole genome shotgun (WGS) entry which is preliminary data.</text>
</comment>
<keyword evidence="1" id="KW-0812">Transmembrane</keyword>
<feature type="transmembrane region" description="Helical" evidence="1">
    <location>
        <begin position="152"/>
        <end position="171"/>
    </location>
</feature>
<feature type="transmembrane region" description="Helical" evidence="1">
    <location>
        <begin position="75"/>
        <end position="96"/>
    </location>
</feature>
<dbReference type="AlphaFoldDB" id="A0A7W9FBP9"/>
<dbReference type="RefSeq" id="WP_338402209.1">
    <property type="nucleotide sequence ID" value="NZ_BAAAPG010000001.1"/>
</dbReference>
<feature type="transmembrane region" description="Helical" evidence="1">
    <location>
        <begin position="26"/>
        <end position="46"/>
    </location>
</feature>